<dbReference type="PANTHER" id="PTHR31423:SF3">
    <property type="entry name" value="PROLYL-TRNA SYNTHETASE ASSOCIATED DOMAIN-CONTAINING PROTEIN 1-RELATED"/>
    <property type="match status" value="1"/>
</dbReference>
<dbReference type="Gene3D" id="3.90.960.10">
    <property type="entry name" value="YbaK/aminoacyl-tRNA synthetase-associated domain"/>
    <property type="match status" value="1"/>
</dbReference>
<name>X1CTU9_9ZZZZ</name>
<dbReference type="PANTHER" id="PTHR31423">
    <property type="entry name" value="YBAK DOMAIN-CONTAINING PROTEIN"/>
    <property type="match status" value="1"/>
</dbReference>
<comment type="caution">
    <text evidence="3">The sequence shown here is derived from an EMBL/GenBank/DDBJ whole genome shotgun (WGS) entry which is preliminary data.</text>
</comment>
<evidence type="ECO:0000313" key="3">
    <source>
        <dbReference type="EMBL" id="GAG96397.1"/>
    </source>
</evidence>
<dbReference type="Pfam" id="PF04073">
    <property type="entry name" value="tRNA_edit"/>
    <property type="match status" value="1"/>
</dbReference>
<gene>
    <name evidence="3" type="ORF">S01H4_43125</name>
</gene>
<comment type="similarity">
    <text evidence="1">Belongs to the PRORSD1 family.</text>
</comment>
<dbReference type="EMBL" id="BART01023759">
    <property type="protein sequence ID" value="GAG96397.1"/>
    <property type="molecule type" value="Genomic_DNA"/>
</dbReference>
<dbReference type="InterPro" id="IPR036754">
    <property type="entry name" value="YbaK/aa-tRNA-synt-asso_dom_sf"/>
</dbReference>
<dbReference type="CDD" id="cd04335">
    <property type="entry name" value="PrdX_deacylase"/>
    <property type="match status" value="1"/>
</dbReference>
<protein>
    <recommendedName>
        <fullName evidence="2">YbaK/aminoacyl-tRNA synthetase-associated domain-containing protein</fullName>
    </recommendedName>
</protein>
<feature type="domain" description="YbaK/aminoacyl-tRNA synthetase-associated" evidence="2">
    <location>
        <begin position="24"/>
        <end position="149"/>
    </location>
</feature>
<organism evidence="3">
    <name type="scientific">marine sediment metagenome</name>
    <dbReference type="NCBI Taxonomy" id="412755"/>
    <lineage>
        <taxon>unclassified sequences</taxon>
        <taxon>metagenomes</taxon>
        <taxon>ecological metagenomes</taxon>
    </lineage>
</organism>
<evidence type="ECO:0000256" key="1">
    <source>
        <dbReference type="ARBA" id="ARBA00010201"/>
    </source>
</evidence>
<sequence length="172" mass="19190">MPATRQDLFARLAQLRIETCTVEHEPLFTVAESSKLERELPGAHTKNLFLKDDGGELFLVVARTQTRVDLKALARTLHAGRFSFGKPELLMQALGVPPGSVTAFSVINDPERRVRVVIDAELMQYDCVNCHPLENTATTNIARDDLLRFIRSCGHEPRIAVLGGSKIEREEP</sequence>
<dbReference type="InterPro" id="IPR040285">
    <property type="entry name" value="ProX/PRXD1"/>
</dbReference>
<accession>X1CTU9</accession>
<reference evidence="3" key="1">
    <citation type="journal article" date="2014" name="Front. Microbiol.">
        <title>High frequency of phylogenetically diverse reductive dehalogenase-homologous genes in deep subseafloor sedimentary metagenomes.</title>
        <authorList>
            <person name="Kawai M."/>
            <person name="Futagami T."/>
            <person name="Toyoda A."/>
            <person name="Takaki Y."/>
            <person name="Nishi S."/>
            <person name="Hori S."/>
            <person name="Arai W."/>
            <person name="Tsubouchi T."/>
            <person name="Morono Y."/>
            <person name="Uchiyama I."/>
            <person name="Ito T."/>
            <person name="Fujiyama A."/>
            <person name="Inagaki F."/>
            <person name="Takami H."/>
        </authorList>
    </citation>
    <scope>NUCLEOTIDE SEQUENCE</scope>
    <source>
        <strain evidence="3">Expedition CK06-06</strain>
    </source>
</reference>
<dbReference type="SUPFAM" id="SSF55826">
    <property type="entry name" value="YbaK/ProRS associated domain"/>
    <property type="match status" value="1"/>
</dbReference>
<dbReference type="FunFam" id="3.90.960.10:FF:000005">
    <property type="entry name" value="Putative prolyl-tRNA synthetase"/>
    <property type="match status" value="1"/>
</dbReference>
<proteinExistence type="inferred from homology"/>
<dbReference type="GO" id="GO:0002161">
    <property type="term" value="F:aminoacyl-tRNA deacylase activity"/>
    <property type="evidence" value="ECO:0007669"/>
    <property type="project" value="InterPro"/>
</dbReference>
<evidence type="ECO:0000259" key="2">
    <source>
        <dbReference type="Pfam" id="PF04073"/>
    </source>
</evidence>
<dbReference type="AlphaFoldDB" id="X1CTU9"/>
<dbReference type="InterPro" id="IPR007214">
    <property type="entry name" value="YbaK/aa-tRNA-synth-assoc-dom"/>
</dbReference>